<feature type="transmembrane region" description="Helical" evidence="12">
    <location>
        <begin position="200"/>
        <end position="220"/>
    </location>
</feature>
<proteinExistence type="inferred from homology"/>
<evidence type="ECO:0000256" key="8">
    <source>
        <dbReference type="ARBA" id="ARBA00022989"/>
    </source>
</evidence>
<dbReference type="Proteomes" id="UP000441772">
    <property type="component" value="Unassembled WGS sequence"/>
</dbReference>
<dbReference type="GO" id="GO:0005886">
    <property type="term" value="C:plasma membrane"/>
    <property type="evidence" value="ECO:0007669"/>
    <property type="project" value="UniProtKB-SubCell"/>
</dbReference>
<comment type="caution">
    <text evidence="15">The sequence shown here is derived from an EMBL/GenBank/DDBJ whole genome shotgun (WGS) entry which is preliminary data.</text>
</comment>
<evidence type="ECO:0000256" key="12">
    <source>
        <dbReference type="SAM" id="Phobius"/>
    </source>
</evidence>
<evidence type="ECO:0000256" key="5">
    <source>
        <dbReference type="ARBA" id="ARBA00022692"/>
    </source>
</evidence>
<evidence type="ECO:0000256" key="11">
    <source>
        <dbReference type="SAM" id="MobiDB-lite"/>
    </source>
</evidence>
<keyword evidence="4" id="KW-0997">Cell inner membrane</keyword>
<dbReference type="GO" id="GO:0015421">
    <property type="term" value="F:ABC-type oligopeptide transporter activity"/>
    <property type="evidence" value="ECO:0007669"/>
    <property type="project" value="TreeGrafter"/>
</dbReference>
<reference evidence="15 16" key="1">
    <citation type="submission" date="2019-09" db="EMBL/GenBank/DDBJ databases">
        <title>Characterization of the phylogenetic diversity of two novel species belonging to the genus Bifidobacterium: Bifidobacterium cebidarum sp. nov. and Bifidobacterium leontopitheci sp. nov.</title>
        <authorList>
            <person name="Lugli G.A."/>
            <person name="Duranti S."/>
            <person name="Milani C."/>
            <person name="Turroni F."/>
            <person name="Ventura M."/>
        </authorList>
    </citation>
    <scope>NUCLEOTIDE SEQUENCE [LARGE SCALE GENOMIC DNA]</scope>
    <source>
        <strain evidence="15 16">LMG 31471</strain>
    </source>
</reference>
<dbReference type="PANTHER" id="PTHR43394:SF1">
    <property type="entry name" value="ATP-BINDING CASSETTE SUB-FAMILY B MEMBER 10, MITOCHONDRIAL"/>
    <property type="match status" value="1"/>
</dbReference>
<feature type="region of interest" description="Disordered" evidence="11">
    <location>
        <begin position="633"/>
        <end position="652"/>
    </location>
</feature>
<feature type="domain" description="ABC transmembrane type-1" evidence="14">
    <location>
        <begin position="59"/>
        <end position="345"/>
    </location>
</feature>
<accession>A0A6I1GD33</accession>
<dbReference type="InterPro" id="IPR003439">
    <property type="entry name" value="ABC_transporter-like_ATP-bd"/>
</dbReference>
<dbReference type="FunFam" id="3.40.50.300:FF:000221">
    <property type="entry name" value="Multidrug ABC transporter ATP-binding protein"/>
    <property type="match status" value="1"/>
</dbReference>
<dbReference type="CDD" id="cd18548">
    <property type="entry name" value="ABC_6TM_Tm287_like"/>
    <property type="match status" value="1"/>
</dbReference>
<keyword evidence="8 12" id="KW-1133">Transmembrane helix</keyword>
<gene>
    <name evidence="15" type="ORF">F7D09_1936</name>
</gene>
<feature type="domain" description="ABC transporter" evidence="13">
    <location>
        <begin position="380"/>
        <end position="616"/>
    </location>
</feature>
<dbReference type="SUPFAM" id="SSF90123">
    <property type="entry name" value="ABC transporter transmembrane region"/>
    <property type="match status" value="1"/>
</dbReference>
<dbReference type="PANTHER" id="PTHR43394">
    <property type="entry name" value="ATP-DEPENDENT PERMEASE MDL1, MITOCHONDRIAL"/>
    <property type="match status" value="1"/>
</dbReference>
<keyword evidence="16" id="KW-1185">Reference proteome</keyword>
<keyword evidence="5 12" id="KW-0812">Transmembrane</keyword>
<organism evidence="15 16">
    <name type="scientific">Bifidobacterium leontopitheci</name>
    <dbReference type="NCBI Taxonomy" id="2650774"/>
    <lineage>
        <taxon>Bacteria</taxon>
        <taxon>Bacillati</taxon>
        <taxon>Actinomycetota</taxon>
        <taxon>Actinomycetes</taxon>
        <taxon>Bifidobacteriales</taxon>
        <taxon>Bifidobacteriaceae</taxon>
        <taxon>Bifidobacterium</taxon>
    </lineage>
</organism>
<evidence type="ECO:0000259" key="14">
    <source>
        <dbReference type="PROSITE" id="PS50929"/>
    </source>
</evidence>
<dbReference type="InterPro" id="IPR011527">
    <property type="entry name" value="ABC1_TM_dom"/>
</dbReference>
<name>A0A6I1GD33_9BIFI</name>
<dbReference type="GO" id="GO:0016887">
    <property type="term" value="F:ATP hydrolysis activity"/>
    <property type="evidence" value="ECO:0007669"/>
    <property type="project" value="InterPro"/>
</dbReference>
<dbReference type="InterPro" id="IPR003593">
    <property type="entry name" value="AAA+_ATPase"/>
</dbReference>
<evidence type="ECO:0000256" key="10">
    <source>
        <dbReference type="ARBA" id="ARBA00023455"/>
    </source>
</evidence>
<feature type="compositionally biased region" description="Basic and acidic residues" evidence="11">
    <location>
        <begin position="10"/>
        <end position="31"/>
    </location>
</feature>
<dbReference type="AlphaFoldDB" id="A0A6I1GD33"/>
<keyword evidence="9 12" id="KW-0472">Membrane</keyword>
<dbReference type="InterPro" id="IPR039421">
    <property type="entry name" value="Type_1_exporter"/>
</dbReference>
<sequence length="652" mass="71941">MSDTTATQRESARREATDREAAETEAAIERSRKAVEPAKPKHLFRTLGKSMREYKKASFLAPAFVIVESVLEIVIPTVMASLIDQGITGRSMPAIVRFGLILLVFSLVSLACGFFAGKYAAIASSGFAKNLRHDQFEKVQAFSFTNIDRFSTGSIITRLTTDVTNLQMAYGMMIRMGVRAPIMVVVAWIFSFRISPSISMVFLACIPILAIGLCGLAVLVHPVFERVFHTYDALNNVVDENLQGIRVVKSYNRESFEINKFDRISKKIFKDFTLAERIMSFNSPIMMFCIYASMILISWMGAQQIVASGNNAALGLTTGDLTALVTYAMQILMAMMMLSMIFVMFIISQASAERICQVLQEESTVTDPEHPVREVADGSITFDHVSFRYSATSEKPVLDDIDLTIPSGSTVGIVGGTGSAKSSLVQLVPRLYDVSAGSLKVGGVDVRDYDLELLRDQVAMVLQKNVLFSGTIAENLRWGNPDATDEEIRHACQLAQADGFIQEFPDKYDTYIEQGGTNVSGGQRQRLCIARALLKKPKILILDDSTSAVDTKTDKLIREAFHHEIPDTTKIIIAQRLASVEESDMILVMDEGRIMAKGTHEELLATCDEYRSIYESQTRNQARPEELEAAQAAAVAAVQADEQDAAQEGEAR</sequence>
<evidence type="ECO:0000256" key="7">
    <source>
        <dbReference type="ARBA" id="ARBA00022840"/>
    </source>
</evidence>
<feature type="transmembrane region" description="Helical" evidence="12">
    <location>
        <begin position="59"/>
        <end position="83"/>
    </location>
</feature>
<dbReference type="GO" id="GO:0005524">
    <property type="term" value="F:ATP binding"/>
    <property type="evidence" value="ECO:0007669"/>
    <property type="project" value="UniProtKB-KW"/>
</dbReference>
<evidence type="ECO:0000313" key="16">
    <source>
        <dbReference type="Proteomes" id="UP000441772"/>
    </source>
</evidence>
<evidence type="ECO:0000313" key="15">
    <source>
        <dbReference type="EMBL" id="KAB7789563.1"/>
    </source>
</evidence>
<evidence type="ECO:0000256" key="1">
    <source>
        <dbReference type="ARBA" id="ARBA00004429"/>
    </source>
</evidence>
<dbReference type="InterPro" id="IPR036640">
    <property type="entry name" value="ABC1_TM_sf"/>
</dbReference>
<dbReference type="Gene3D" id="3.40.50.300">
    <property type="entry name" value="P-loop containing nucleotide triphosphate hydrolases"/>
    <property type="match status" value="1"/>
</dbReference>
<dbReference type="PROSITE" id="PS50929">
    <property type="entry name" value="ABC_TM1F"/>
    <property type="match status" value="1"/>
</dbReference>
<keyword evidence="2" id="KW-0813">Transport</keyword>
<feature type="transmembrane region" description="Helical" evidence="12">
    <location>
        <begin position="95"/>
        <end position="116"/>
    </location>
</feature>
<dbReference type="Pfam" id="PF00664">
    <property type="entry name" value="ABC_membrane"/>
    <property type="match status" value="1"/>
</dbReference>
<feature type="compositionally biased region" description="Acidic residues" evidence="11">
    <location>
        <begin position="641"/>
        <end position="652"/>
    </location>
</feature>
<keyword evidence="3" id="KW-1003">Cell membrane</keyword>
<feature type="region of interest" description="Disordered" evidence="11">
    <location>
        <begin position="1"/>
        <end position="31"/>
    </location>
</feature>
<dbReference type="PROSITE" id="PS00211">
    <property type="entry name" value="ABC_TRANSPORTER_1"/>
    <property type="match status" value="1"/>
</dbReference>
<dbReference type="SUPFAM" id="SSF52540">
    <property type="entry name" value="P-loop containing nucleoside triphosphate hydrolases"/>
    <property type="match status" value="1"/>
</dbReference>
<dbReference type="Pfam" id="PF00005">
    <property type="entry name" value="ABC_tran"/>
    <property type="match status" value="1"/>
</dbReference>
<dbReference type="SMART" id="SM00382">
    <property type="entry name" value="AAA"/>
    <property type="match status" value="1"/>
</dbReference>
<comment type="subcellular location">
    <subcellularLocation>
        <location evidence="1">Cell inner membrane</location>
        <topology evidence="1">Multi-pass membrane protein</topology>
    </subcellularLocation>
</comment>
<dbReference type="InterPro" id="IPR027417">
    <property type="entry name" value="P-loop_NTPase"/>
</dbReference>
<evidence type="ECO:0000256" key="9">
    <source>
        <dbReference type="ARBA" id="ARBA00023136"/>
    </source>
</evidence>
<feature type="transmembrane region" description="Helical" evidence="12">
    <location>
        <begin position="327"/>
        <end position="347"/>
    </location>
</feature>
<dbReference type="EMBL" id="WBVT01000044">
    <property type="protein sequence ID" value="KAB7789563.1"/>
    <property type="molecule type" value="Genomic_DNA"/>
</dbReference>
<dbReference type="Gene3D" id="1.20.1560.10">
    <property type="entry name" value="ABC transporter type 1, transmembrane domain"/>
    <property type="match status" value="1"/>
</dbReference>
<dbReference type="PROSITE" id="PS50893">
    <property type="entry name" value="ABC_TRANSPORTER_2"/>
    <property type="match status" value="1"/>
</dbReference>
<evidence type="ECO:0000256" key="2">
    <source>
        <dbReference type="ARBA" id="ARBA00022448"/>
    </source>
</evidence>
<protein>
    <submittedName>
        <fullName evidence="15">ABC-type multidrug transport system, ATPase and permease component</fullName>
    </submittedName>
</protein>
<evidence type="ECO:0000259" key="13">
    <source>
        <dbReference type="PROSITE" id="PS50893"/>
    </source>
</evidence>
<evidence type="ECO:0000256" key="3">
    <source>
        <dbReference type="ARBA" id="ARBA00022475"/>
    </source>
</evidence>
<feature type="transmembrane region" description="Helical" evidence="12">
    <location>
        <begin position="176"/>
        <end position="194"/>
    </location>
</feature>
<evidence type="ECO:0000256" key="4">
    <source>
        <dbReference type="ARBA" id="ARBA00022519"/>
    </source>
</evidence>
<evidence type="ECO:0000256" key="6">
    <source>
        <dbReference type="ARBA" id="ARBA00022741"/>
    </source>
</evidence>
<keyword evidence="6" id="KW-0547">Nucleotide-binding</keyword>
<feature type="transmembrane region" description="Helical" evidence="12">
    <location>
        <begin position="285"/>
        <end position="307"/>
    </location>
</feature>
<comment type="similarity">
    <text evidence="10">Belongs to the ABC transporter superfamily. Siderophore-Fe(3+) uptake transporter (SIUT) (TC 3.A.1.21) family.</text>
</comment>
<keyword evidence="7" id="KW-0067">ATP-binding</keyword>
<dbReference type="InterPro" id="IPR017871">
    <property type="entry name" value="ABC_transporter-like_CS"/>
</dbReference>